<gene>
    <name evidence="2" type="ORF">TTHERM_00181120</name>
</gene>
<dbReference type="PANTHER" id="PTHR45908">
    <property type="entry name" value="PROTEIN CBG11750-RELATED"/>
    <property type="match status" value="1"/>
</dbReference>
<protein>
    <submittedName>
        <fullName evidence="2">Lipase family protein</fullName>
    </submittedName>
</protein>
<dbReference type="Proteomes" id="UP000009168">
    <property type="component" value="Unassembled WGS sequence"/>
</dbReference>
<dbReference type="AlphaFoldDB" id="Q22TA4"/>
<accession>Q22TA4</accession>
<dbReference type="EMBL" id="GG662840">
    <property type="protein sequence ID" value="EAR88534.1"/>
    <property type="molecule type" value="Genomic_DNA"/>
</dbReference>
<dbReference type="PANTHER" id="PTHR45908:SF8">
    <property type="entry name" value="FUNGAL LIPASE-LIKE DOMAIN-CONTAINING PROTEIN"/>
    <property type="match status" value="1"/>
</dbReference>
<evidence type="ECO:0000313" key="3">
    <source>
        <dbReference type="Proteomes" id="UP000009168"/>
    </source>
</evidence>
<dbReference type="Gene3D" id="3.40.50.1820">
    <property type="entry name" value="alpha/beta hydrolase"/>
    <property type="match status" value="1"/>
</dbReference>
<proteinExistence type="predicted"/>
<evidence type="ECO:0000259" key="1">
    <source>
        <dbReference type="Pfam" id="PF01764"/>
    </source>
</evidence>
<dbReference type="OMA" id="NEANKCE"/>
<dbReference type="Pfam" id="PF01764">
    <property type="entry name" value="Lipase_3"/>
    <property type="match status" value="1"/>
</dbReference>
<dbReference type="InterPro" id="IPR029058">
    <property type="entry name" value="AB_hydrolase_fold"/>
</dbReference>
<feature type="domain" description="Fungal lipase-type" evidence="1">
    <location>
        <begin position="4"/>
        <end position="90"/>
    </location>
</feature>
<dbReference type="SUPFAM" id="SSF53474">
    <property type="entry name" value="alpha/beta-Hydrolases"/>
    <property type="match status" value="1"/>
</dbReference>
<dbReference type="RefSeq" id="XP_001008779.1">
    <property type="nucleotide sequence ID" value="XM_001008779.1"/>
</dbReference>
<dbReference type="KEGG" id="tet:TTHERM_00181120"/>
<name>Q22TA4_TETTS</name>
<dbReference type="CDD" id="cd00741">
    <property type="entry name" value="Lipase"/>
    <property type="match status" value="1"/>
</dbReference>
<dbReference type="InterPro" id="IPR002921">
    <property type="entry name" value="Fungal_lipase-type"/>
</dbReference>
<reference evidence="3" key="1">
    <citation type="journal article" date="2006" name="PLoS Biol.">
        <title>Macronuclear genome sequence of the ciliate Tetrahymena thermophila, a model eukaryote.</title>
        <authorList>
            <person name="Eisen J.A."/>
            <person name="Coyne R.S."/>
            <person name="Wu M."/>
            <person name="Wu D."/>
            <person name="Thiagarajan M."/>
            <person name="Wortman J.R."/>
            <person name="Badger J.H."/>
            <person name="Ren Q."/>
            <person name="Amedeo P."/>
            <person name="Jones K.M."/>
            <person name="Tallon L.J."/>
            <person name="Delcher A.L."/>
            <person name="Salzberg S.L."/>
            <person name="Silva J.C."/>
            <person name="Haas B.J."/>
            <person name="Majoros W.H."/>
            <person name="Farzad M."/>
            <person name="Carlton J.M."/>
            <person name="Smith R.K. Jr."/>
            <person name="Garg J."/>
            <person name="Pearlman R.E."/>
            <person name="Karrer K.M."/>
            <person name="Sun L."/>
            <person name="Manning G."/>
            <person name="Elde N.C."/>
            <person name="Turkewitz A.P."/>
            <person name="Asai D.J."/>
            <person name="Wilkes D.E."/>
            <person name="Wang Y."/>
            <person name="Cai H."/>
            <person name="Collins K."/>
            <person name="Stewart B.A."/>
            <person name="Lee S.R."/>
            <person name="Wilamowska K."/>
            <person name="Weinberg Z."/>
            <person name="Ruzzo W.L."/>
            <person name="Wloga D."/>
            <person name="Gaertig J."/>
            <person name="Frankel J."/>
            <person name="Tsao C.-C."/>
            <person name="Gorovsky M.A."/>
            <person name="Keeling P.J."/>
            <person name="Waller R.F."/>
            <person name="Patron N.J."/>
            <person name="Cherry J.M."/>
            <person name="Stover N.A."/>
            <person name="Krieger C.J."/>
            <person name="del Toro C."/>
            <person name="Ryder H.F."/>
            <person name="Williamson S.C."/>
            <person name="Barbeau R.A."/>
            <person name="Hamilton E.P."/>
            <person name="Orias E."/>
        </authorList>
    </citation>
    <scope>NUCLEOTIDE SEQUENCE [LARGE SCALE GENOMIC DNA]</scope>
    <source>
        <strain evidence="3">SB210</strain>
    </source>
</reference>
<dbReference type="HOGENOM" id="CLU_1699105_0_0_1"/>
<evidence type="ECO:0000313" key="2">
    <source>
        <dbReference type="EMBL" id="EAR88534.1"/>
    </source>
</evidence>
<dbReference type="GeneID" id="7827315"/>
<organism evidence="2 3">
    <name type="scientific">Tetrahymena thermophila (strain SB210)</name>
    <dbReference type="NCBI Taxonomy" id="312017"/>
    <lineage>
        <taxon>Eukaryota</taxon>
        <taxon>Sar</taxon>
        <taxon>Alveolata</taxon>
        <taxon>Ciliophora</taxon>
        <taxon>Intramacronucleata</taxon>
        <taxon>Oligohymenophorea</taxon>
        <taxon>Hymenostomatida</taxon>
        <taxon>Tetrahymenina</taxon>
        <taxon>Tetrahymenidae</taxon>
        <taxon>Tetrahymena</taxon>
    </lineage>
</organism>
<dbReference type="InParanoid" id="Q22TA4"/>
<dbReference type="GO" id="GO:0006629">
    <property type="term" value="P:lipid metabolic process"/>
    <property type="evidence" value="ECO:0007669"/>
    <property type="project" value="InterPro"/>
</dbReference>
<dbReference type="OrthoDB" id="426718at2759"/>
<keyword evidence="3" id="KW-1185">Reference proteome</keyword>
<sequence length="155" mass="17578">MVSGFQTLRQKYPNSKVFITGHSLGAAVSAHAVPVIFQLNNNKPIDIFYNFGSPRVGDQKYASWFNSQNFIQLFGRITNGADPVVHLPPMGYPIQFYHYNHEIFYPSFKSQGTKHVQCYKGEDNSCADGVLIDTSISDHLSYFGWDWTNEANKCE</sequence>
<dbReference type="eggNOG" id="KOG4569">
    <property type="taxonomic scope" value="Eukaryota"/>
</dbReference>